<dbReference type="InterPro" id="IPR058548">
    <property type="entry name" value="MlaB-like_STAS"/>
</dbReference>
<dbReference type="CDD" id="cd06533">
    <property type="entry name" value="Glyco_transf_WecG_TagA"/>
    <property type="match status" value="1"/>
</dbReference>
<keyword evidence="5" id="KW-1185">Reference proteome</keyword>
<dbReference type="STRING" id="1445510.YC6258_00762"/>
<dbReference type="EMBL" id="CP007142">
    <property type="protein sequence ID" value="AJQ92812.1"/>
    <property type="molecule type" value="Genomic_DNA"/>
</dbReference>
<sequence length="375" mass="41768">MTNESIHTLLSRDVWCILGLPFDAVTLNDAANHVRNSIETGERCFISTPNLNFAVTAQSDEAFFESVVQSDISLADGMPIVWLAKLLGIPLRERVAGSDLFSHLSEQSKSPKIKVFFFGGQPGVAAIAHEKLNQQSKGMESCGYIDPGFVSVEEMSRPDTIQVINQSNADFLVVALGAKKGQQWIQHNKHQFEVPVYSHLGAVINFVAGHVERAPGVWQKAGLEWLWRIRQEPALWRRYLGDALRLINQMTTRVLPLVVYSYWLKKSVGAELLSGKVVTEQGNPEIIRLSGAMCHPYLQPLQQALVANLHNTGSDISLDMAGVSYIDGACIAKLLLFQGFLKRYGRALIFRNTPKRVYRLLKYSGVTDRFEILSG</sequence>
<proteinExistence type="predicted"/>
<evidence type="ECO:0000313" key="5">
    <source>
        <dbReference type="Proteomes" id="UP000032266"/>
    </source>
</evidence>
<dbReference type="PANTHER" id="PTHR34136">
    <property type="match status" value="1"/>
</dbReference>
<reference evidence="4 5" key="1">
    <citation type="submission" date="2014-01" db="EMBL/GenBank/DDBJ databases">
        <title>Full genme sequencing of cellulolytic bacterium Gynuella sunshinyii YC6258T gen. nov., sp. nov.</title>
        <authorList>
            <person name="Khan H."/>
            <person name="Chung E.J."/>
            <person name="Chung Y.R."/>
        </authorList>
    </citation>
    <scope>NUCLEOTIDE SEQUENCE [LARGE SCALE GENOMIC DNA]</scope>
    <source>
        <strain evidence="4 5">YC6258</strain>
    </source>
</reference>
<keyword evidence="1 4" id="KW-0328">Glycosyltransferase</keyword>
<dbReference type="Pfam" id="PF13466">
    <property type="entry name" value="STAS_2"/>
    <property type="match status" value="1"/>
</dbReference>
<dbReference type="HOGENOM" id="CLU_041635_0_0_6"/>
<dbReference type="AlphaFoldDB" id="A0A0C5VE72"/>
<dbReference type="Gene3D" id="3.30.750.24">
    <property type="entry name" value="STAS domain"/>
    <property type="match status" value="1"/>
</dbReference>
<dbReference type="KEGG" id="gsn:YC6258_00762"/>
<protein>
    <submittedName>
        <fullName evidence="4">Teichoic acid biosynthesis protein</fullName>
        <ecNumber evidence="4">2.4.1.187</ecNumber>
    </submittedName>
</protein>
<dbReference type="InterPro" id="IPR002645">
    <property type="entry name" value="STAS_dom"/>
</dbReference>
<gene>
    <name evidence="4" type="ORF">YC6258_00762</name>
</gene>
<name>A0A0C5VE72_9GAMM</name>
<accession>A0A0C5VE72</accession>
<organism evidence="4 5">
    <name type="scientific">Gynuella sunshinyii YC6258</name>
    <dbReference type="NCBI Taxonomy" id="1445510"/>
    <lineage>
        <taxon>Bacteria</taxon>
        <taxon>Pseudomonadati</taxon>
        <taxon>Pseudomonadota</taxon>
        <taxon>Gammaproteobacteria</taxon>
        <taxon>Oceanospirillales</taxon>
        <taxon>Saccharospirillaceae</taxon>
        <taxon>Gynuella</taxon>
    </lineage>
</organism>
<evidence type="ECO:0000313" key="4">
    <source>
        <dbReference type="EMBL" id="AJQ92812.1"/>
    </source>
</evidence>
<dbReference type="CDD" id="cd07043">
    <property type="entry name" value="STAS_anti-anti-sigma_factors"/>
    <property type="match status" value="1"/>
</dbReference>
<dbReference type="SUPFAM" id="SSF52091">
    <property type="entry name" value="SpoIIaa-like"/>
    <property type="match status" value="1"/>
</dbReference>
<dbReference type="Pfam" id="PF03808">
    <property type="entry name" value="Glyco_tran_WecG"/>
    <property type="match status" value="1"/>
</dbReference>
<evidence type="ECO:0000256" key="1">
    <source>
        <dbReference type="ARBA" id="ARBA00022676"/>
    </source>
</evidence>
<feature type="domain" description="STAS" evidence="3">
    <location>
        <begin position="286"/>
        <end position="375"/>
    </location>
</feature>
<dbReference type="PATRIC" id="fig|1445510.3.peg.747"/>
<dbReference type="NCBIfam" id="TIGR00696">
    <property type="entry name" value="wecG_tagA_cpsF"/>
    <property type="match status" value="1"/>
</dbReference>
<dbReference type="GO" id="GO:0047244">
    <property type="term" value="F:N-acetylglucosaminyldiphosphoundecaprenol N-acetyl-beta-D-mannosaminyltransferase activity"/>
    <property type="evidence" value="ECO:0007669"/>
    <property type="project" value="UniProtKB-EC"/>
</dbReference>
<evidence type="ECO:0000259" key="3">
    <source>
        <dbReference type="PROSITE" id="PS50801"/>
    </source>
</evidence>
<keyword evidence="2 4" id="KW-0808">Transferase</keyword>
<dbReference type="EC" id="2.4.1.187" evidence="4"/>
<dbReference type="InterPro" id="IPR004629">
    <property type="entry name" value="WecG_TagA_CpsF"/>
</dbReference>
<dbReference type="OrthoDB" id="9808602at2"/>
<dbReference type="InterPro" id="IPR036513">
    <property type="entry name" value="STAS_dom_sf"/>
</dbReference>
<dbReference type="PANTHER" id="PTHR34136:SF1">
    <property type="entry name" value="UDP-N-ACETYL-D-MANNOSAMINURONIC ACID TRANSFERASE"/>
    <property type="match status" value="1"/>
</dbReference>
<dbReference type="RefSeq" id="WP_044615790.1">
    <property type="nucleotide sequence ID" value="NZ_CP007142.1"/>
</dbReference>
<evidence type="ECO:0000256" key="2">
    <source>
        <dbReference type="ARBA" id="ARBA00022679"/>
    </source>
</evidence>
<dbReference type="Proteomes" id="UP000032266">
    <property type="component" value="Chromosome"/>
</dbReference>
<dbReference type="PROSITE" id="PS50801">
    <property type="entry name" value="STAS"/>
    <property type="match status" value="1"/>
</dbReference>